<evidence type="ECO:0000313" key="9">
    <source>
        <dbReference type="EMBL" id="CAF0773199.1"/>
    </source>
</evidence>
<evidence type="ECO:0000313" key="10">
    <source>
        <dbReference type="EMBL" id="CAF3545111.1"/>
    </source>
</evidence>
<dbReference type="Pfam" id="PF10251">
    <property type="entry name" value="PEN-2"/>
    <property type="match status" value="1"/>
</dbReference>
<gene>
    <name evidence="9" type="ORF">IZO911_LOCUS5402</name>
    <name evidence="10" type="ORF">KXQ929_LOCUS2365</name>
</gene>
<keyword evidence="5" id="KW-0914">Notch signaling pathway</keyword>
<comment type="similarity">
    <text evidence="2">Belongs to the PEN-2 family.</text>
</comment>
<dbReference type="AlphaFoldDB" id="A0A813QXV5"/>
<evidence type="ECO:0000256" key="2">
    <source>
        <dbReference type="ARBA" id="ARBA00009607"/>
    </source>
</evidence>
<dbReference type="Proteomes" id="UP000663868">
    <property type="component" value="Unassembled WGS sequence"/>
</dbReference>
<evidence type="ECO:0000256" key="1">
    <source>
        <dbReference type="ARBA" id="ARBA00004141"/>
    </source>
</evidence>
<dbReference type="InterPro" id="IPR019379">
    <property type="entry name" value="Gamma_Secretase_Asp_P_PEN2"/>
</dbReference>
<keyword evidence="7 8" id="KW-0472">Membrane</keyword>
<evidence type="ECO:0000256" key="6">
    <source>
        <dbReference type="ARBA" id="ARBA00022989"/>
    </source>
</evidence>
<evidence type="ECO:0000256" key="7">
    <source>
        <dbReference type="ARBA" id="ARBA00023136"/>
    </source>
</evidence>
<sequence length="102" mass="12177">MVTLAKKSPEQRLNICRKYYLAGFLFLPFLWLINTIWFYKQAFRVEPYPQQAQIRKYVIRSAIGTVIWLIIIIAWNITFQLLRTKIGPIGDFLTFVIPRGYY</sequence>
<dbReference type="PANTHER" id="PTHR16318:SF0">
    <property type="entry name" value="GAMMA-SECRETASE SUBUNIT PEN-2"/>
    <property type="match status" value="1"/>
</dbReference>
<evidence type="ECO:0000256" key="8">
    <source>
        <dbReference type="SAM" id="Phobius"/>
    </source>
</evidence>
<organism evidence="9">
    <name type="scientific">Adineta steineri</name>
    <dbReference type="NCBI Taxonomy" id="433720"/>
    <lineage>
        <taxon>Eukaryota</taxon>
        <taxon>Metazoa</taxon>
        <taxon>Spiralia</taxon>
        <taxon>Gnathifera</taxon>
        <taxon>Rotifera</taxon>
        <taxon>Eurotatoria</taxon>
        <taxon>Bdelloidea</taxon>
        <taxon>Adinetida</taxon>
        <taxon>Adinetidae</taxon>
        <taxon>Adineta</taxon>
    </lineage>
</organism>
<feature type="transmembrane region" description="Helical" evidence="8">
    <location>
        <begin position="59"/>
        <end position="79"/>
    </location>
</feature>
<dbReference type="EMBL" id="CAJOBB010000070">
    <property type="protein sequence ID" value="CAF3545111.1"/>
    <property type="molecule type" value="Genomic_DNA"/>
</dbReference>
<proteinExistence type="inferred from homology"/>
<evidence type="ECO:0000256" key="4">
    <source>
        <dbReference type="ARBA" id="ARBA00022692"/>
    </source>
</evidence>
<evidence type="ECO:0000256" key="3">
    <source>
        <dbReference type="ARBA" id="ARBA00018306"/>
    </source>
</evidence>
<name>A0A813QXV5_9BILA</name>
<evidence type="ECO:0000256" key="5">
    <source>
        <dbReference type="ARBA" id="ARBA00022976"/>
    </source>
</evidence>
<reference evidence="9" key="1">
    <citation type="submission" date="2021-02" db="EMBL/GenBank/DDBJ databases">
        <authorList>
            <person name="Nowell W R."/>
        </authorList>
    </citation>
    <scope>NUCLEOTIDE SEQUENCE</scope>
</reference>
<comment type="caution">
    <text evidence="9">The sequence shown here is derived from an EMBL/GenBank/DDBJ whole genome shotgun (WGS) entry which is preliminary data.</text>
</comment>
<accession>A0A813QXV5</accession>
<comment type="subcellular location">
    <subcellularLocation>
        <location evidence="1">Membrane</location>
        <topology evidence="1">Multi-pass membrane protein</topology>
    </subcellularLocation>
</comment>
<dbReference type="EMBL" id="CAJNOE010000032">
    <property type="protein sequence ID" value="CAF0773199.1"/>
    <property type="molecule type" value="Genomic_DNA"/>
</dbReference>
<keyword evidence="6 8" id="KW-1133">Transmembrane helix</keyword>
<dbReference type="GO" id="GO:0070765">
    <property type="term" value="C:gamma-secretase complex"/>
    <property type="evidence" value="ECO:0007669"/>
    <property type="project" value="TreeGrafter"/>
</dbReference>
<dbReference type="Proteomes" id="UP000663860">
    <property type="component" value="Unassembled WGS sequence"/>
</dbReference>
<feature type="transmembrane region" description="Helical" evidence="8">
    <location>
        <begin position="20"/>
        <end position="39"/>
    </location>
</feature>
<dbReference type="PANTHER" id="PTHR16318">
    <property type="entry name" value="GAMMA-SECRETASE SUBUNIT PEN-2"/>
    <property type="match status" value="1"/>
</dbReference>
<dbReference type="GO" id="GO:0007219">
    <property type="term" value="P:Notch signaling pathway"/>
    <property type="evidence" value="ECO:0007669"/>
    <property type="project" value="UniProtKB-KW"/>
</dbReference>
<keyword evidence="4 8" id="KW-0812">Transmembrane</keyword>
<protein>
    <recommendedName>
        <fullName evidence="3">Gamma-secretase subunit PEN-2</fullName>
    </recommendedName>
</protein>